<evidence type="ECO:0000256" key="1">
    <source>
        <dbReference type="ARBA" id="ARBA00004115"/>
    </source>
</evidence>
<dbReference type="Gene3D" id="2.60.120.430">
    <property type="entry name" value="Galactose-binding lectin"/>
    <property type="match status" value="3"/>
</dbReference>
<keyword evidence="7" id="KW-0472">Membrane</keyword>
<keyword evidence="6" id="KW-1133">Transmembrane helix</keyword>
<feature type="domain" description="PKD" evidence="10">
    <location>
        <begin position="360"/>
        <end position="447"/>
    </location>
</feature>
<keyword evidence="9" id="KW-0119">Carbohydrate metabolism</keyword>
<dbReference type="PANTHER" id="PTHR13460:SF0">
    <property type="entry name" value="MALECTIN"/>
    <property type="match status" value="1"/>
</dbReference>
<evidence type="ECO:0000313" key="11">
    <source>
        <dbReference type="EMBL" id="SHN15349.1"/>
    </source>
</evidence>
<dbReference type="GO" id="GO:0030246">
    <property type="term" value="F:carbohydrate binding"/>
    <property type="evidence" value="ECO:0007669"/>
    <property type="project" value="InterPro"/>
</dbReference>
<dbReference type="Pfam" id="PF11721">
    <property type="entry name" value="Malectin"/>
    <property type="match status" value="3"/>
</dbReference>
<evidence type="ECO:0000256" key="3">
    <source>
        <dbReference type="ARBA" id="ARBA00022692"/>
    </source>
</evidence>
<sequence length="949" mass="101202">VTDELGETSTATIDITVVANAAPVAVAEADVTEGFAPLTVNFTGDNSSDAEGAVSYEWDFGTGITSTDANPSYTFSASGSYEVTLTVTDELGETNTASINITVIDNAPPVAVANANVTTGSTPLTVNFSGDGSSDPEGTISYLWNFGNGFTSTQPNPTFTFNQEGTYMVSLTVTDDLGLEDTDEIQITVGSVVVIPDDPEFELRVNAGGPALSHEGKDFVADTYFVGGKSYTNSSAQVPALYQTERSSSPKVFDYVVPVPNGTYQVTLHFAEIYWGANGGAAQAAGSRVFDVAIEGDLVLNNLNINSEVGPQTPLLETFEVEVTDGELNMNFSSLASVGGSDQPKLSAFEIIREKVNLAPVAVASASASSGTAPLTVNFTGDTSSDAEGAVSYLWNFGTGDTSTSANPSYTFTSAGNYTVSLTVTDEGGLSDTALLEIEIEEPVVVIPDDPEFELRVNAGGPALSHEGKDFVADTYFIGGQAYSNSSADVPVLFQTERSAPSKVFDYAIPLPNGSYQVILHFAEIYWGANAGGAGGTGKRTFDVSIENDLLINDLDLNAEVGSQTVLTESFTVTVADGELNMNFSSLDGVNQPKLSAFEIVGQQTEPDFSLYLNTGSAQDVSFEGKTFIGDVNLPVYYDSDHTYVNTAASDEPLYQTERGPDDGLKPLSMSIEVPNGVYTVSTYHNELFFTGGAGNRVFDILIEGELVKDDLDLFLETGNQPLKLTFENIIVNDGQLNIDFPVSANRPTISGLAIEGFNAAGSRVKASGKPMLVASPMEGEGPLMVSFSGDLLGTADPELSYFWDFGDGNASKVKNPVHTYETPGEYDVKVRVSKYGIPLHTETIPISVWDGLANKETEEVDESNFDIRMYPNPAATYVNLSIDHETERIAEVRIFDLRGRLVNIFQPADEASGRHFEVPVKNLAAGVYFVSTITETGARNLQRLIVVH</sequence>
<dbReference type="STRING" id="388280.SAMN04488057_108121"/>
<evidence type="ECO:0000256" key="6">
    <source>
        <dbReference type="ARBA" id="ARBA00022989"/>
    </source>
</evidence>
<evidence type="ECO:0000256" key="5">
    <source>
        <dbReference type="ARBA" id="ARBA00022824"/>
    </source>
</evidence>
<keyword evidence="3" id="KW-0812">Transmembrane</keyword>
<reference evidence="11 12" key="1">
    <citation type="submission" date="2016-11" db="EMBL/GenBank/DDBJ databases">
        <authorList>
            <person name="Jaros S."/>
            <person name="Januszkiewicz K."/>
            <person name="Wedrychowicz H."/>
        </authorList>
    </citation>
    <scope>NUCLEOTIDE SEQUENCE [LARGE SCALE GENOMIC DNA]</scope>
    <source>
        <strain evidence="11 12">CGMCC 1.6102</strain>
    </source>
</reference>
<keyword evidence="8" id="KW-0325">Glycoprotein</keyword>
<dbReference type="InterPro" id="IPR022409">
    <property type="entry name" value="PKD/Chitinase_dom"/>
</dbReference>
<dbReference type="InterPro" id="IPR008979">
    <property type="entry name" value="Galactose-bd-like_sf"/>
</dbReference>
<evidence type="ECO:0000256" key="8">
    <source>
        <dbReference type="ARBA" id="ARBA00023180"/>
    </source>
</evidence>
<dbReference type="EMBL" id="FRCY01000008">
    <property type="protein sequence ID" value="SHN15349.1"/>
    <property type="molecule type" value="Genomic_DNA"/>
</dbReference>
<keyword evidence="4" id="KW-0732">Signal</keyword>
<dbReference type="SUPFAM" id="SSF49299">
    <property type="entry name" value="PKD domain"/>
    <property type="match status" value="4"/>
</dbReference>
<feature type="non-terminal residue" evidence="11">
    <location>
        <position position="1"/>
    </location>
</feature>
<dbReference type="PROSITE" id="PS50093">
    <property type="entry name" value="PKD"/>
    <property type="match status" value="4"/>
</dbReference>
<evidence type="ECO:0000259" key="10">
    <source>
        <dbReference type="PROSITE" id="PS50093"/>
    </source>
</evidence>
<accession>A0A1M7PEJ7</accession>
<dbReference type="InterPro" id="IPR026444">
    <property type="entry name" value="Secre_tail"/>
</dbReference>
<name>A0A1M7PEJ7_9BACT</name>
<dbReference type="SMART" id="SM00089">
    <property type="entry name" value="PKD"/>
    <property type="match status" value="4"/>
</dbReference>
<dbReference type="PANTHER" id="PTHR13460">
    <property type="match status" value="1"/>
</dbReference>
<evidence type="ECO:0000256" key="7">
    <source>
        <dbReference type="ARBA" id="ARBA00023136"/>
    </source>
</evidence>
<dbReference type="AlphaFoldDB" id="A0A1M7PEJ7"/>
<proteinExistence type="inferred from homology"/>
<dbReference type="CDD" id="cd00146">
    <property type="entry name" value="PKD"/>
    <property type="match status" value="4"/>
</dbReference>
<gene>
    <name evidence="11" type="ORF">SAMN04488057_108121</name>
</gene>
<dbReference type="InterPro" id="IPR013783">
    <property type="entry name" value="Ig-like_fold"/>
</dbReference>
<dbReference type="Proteomes" id="UP000184513">
    <property type="component" value="Unassembled WGS sequence"/>
</dbReference>
<feature type="domain" description="PKD" evidence="10">
    <location>
        <begin position="23"/>
        <end position="103"/>
    </location>
</feature>
<dbReference type="GO" id="GO:0016020">
    <property type="term" value="C:membrane"/>
    <property type="evidence" value="ECO:0007669"/>
    <property type="project" value="TreeGrafter"/>
</dbReference>
<dbReference type="InterPro" id="IPR021720">
    <property type="entry name" value="Malectin_dom"/>
</dbReference>
<keyword evidence="12" id="KW-1185">Reference proteome</keyword>
<organism evidence="11 12">
    <name type="scientific">Cyclobacterium lianum</name>
    <dbReference type="NCBI Taxonomy" id="388280"/>
    <lineage>
        <taxon>Bacteria</taxon>
        <taxon>Pseudomonadati</taxon>
        <taxon>Bacteroidota</taxon>
        <taxon>Cytophagia</taxon>
        <taxon>Cytophagales</taxon>
        <taxon>Cyclobacteriaceae</taxon>
        <taxon>Cyclobacterium</taxon>
    </lineage>
</organism>
<dbReference type="InterPro" id="IPR039155">
    <property type="entry name" value="MLEC"/>
</dbReference>
<dbReference type="Gene3D" id="2.60.40.10">
    <property type="entry name" value="Immunoglobulins"/>
    <property type="match status" value="4"/>
</dbReference>
<evidence type="ECO:0000256" key="4">
    <source>
        <dbReference type="ARBA" id="ARBA00022729"/>
    </source>
</evidence>
<protein>
    <submittedName>
        <fullName evidence="11">Por secretion system C-terminal sorting domain-containing protein</fullName>
    </submittedName>
</protein>
<dbReference type="Pfam" id="PF18911">
    <property type="entry name" value="PKD_4"/>
    <property type="match status" value="4"/>
</dbReference>
<feature type="domain" description="PKD" evidence="10">
    <location>
        <begin position="794"/>
        <end position="834"/>
    </location>
</feature>
<evidence type="ECO:0000313" key="12">
    <source>
        <dbReference type="Proteomes" id="UP000184513"/>
    </source>
</evidence>
<dbReference type="InterPro" id="IPR035986">
    <property type="entry name" value="PKD_dom_sf"/>
</dbReference>
<evidence type="ECO:0000256" key="2">
    <source>
        <dbReference type="ARBA" id="ARBA00009141"/>
    </source>
</evidence>
<dbReference type="Pfam" id="PF18962">
    <property type="entry name" value="Por_Secre_tail"/>
    <property type="match status" value="1"/>
</dbReference>
<dbReference type="SUPFAM" id="SSF49785">
    <property type="entry name" value="Galactose-binding domain-like"/>
    <property type="match status" value="3"/>
</dbReference>
<feature type="domain" description="PKD" evidence="10">
    <location>
        <begin position="109"/>
        <end position="189"/>
    </location>
</feature>
<comment type="subcellular location">
    <subcellularLocation>
        <location evidence="1">Endoplasmic reticulum membrane</location>
        <topology evidence="1">Single-pass type I membrane protein</topology>
    </subcellularLocation>
</comment>
<dbReference type="RefSeq" id="WP_178371498.1">
    <property type="nucleotide sequence ID" value="NZ_FRCY01000008.1"/>
</dbReference>
<comment type="similarity">
    <text evidence="2">Belongs to the malectin family.</text>
</comment>
<evidence type="ECO:0000256" key="9">
    <source>
        <dbReference type="ARBA" id="ARBA00023277"/>
    </source>
</evidence>
<dbReference type="InterPro" id="IPR000601">
    <property type="entry name" value="PKD_dom"/>
</dbReference>
<dbReference type="NCBIfam" id="TIGR04183">
    <property type="entry name" value="Por_Secre_tail"/>
    <property type="match status" value="1"/>
</dbReference>
<keyword evidence="5" id="KW-0256">Endoplasmic reticulum</keyword>